<dbReference type="Gene3D" id="3.90.1410.10">
    <property type="entry name" value="set domain protein methyltransferase, domain 1"/>
    <property type="match status" value="1"/>
</dbReference>
<dbReference type="InterPro" id="IPR050600">
    <property type="entry name" value="SETD3_SETD6_MTase"/>
</dbReference>
<sequence length="341" mass="37529">MRLLAAALLLHATKAAVTTLLPGTAEPESSDSVKLLKWINETENGFVHPTHSVRRLGPGFRGIFARTPIEKDAVLAVIPWDLCVTHPMDQDGHCGLSRKAVDALVKGETPYAKMLREYDPSLPNDWPPNARQSLDGLPPGDWDRHLKWFEAGCLKRKATEDERRGMYLMVARSGSSRAYEQGGYLFLAPLYDLYNHRNGKYHNTLVKVEEGESISIIAGRDINAGEEIFNTYGEGTLELFRDYGFVEPLPRVWNLASLRFVEDEEGRVTWPAAGPPRGPARDEFLNRLATLKRALSAPLPSPDDDAEAALLERASAFIGAVGGAVDAATADLANNRLSGEL</sequence>
<evidence type="ECO:0000259" key="2">
    <source>
        <dbReference type="PROSITE" id="PS50280"/>
    </source>
</evidence>
<name>A0A8J2S8Z3_9STRA</name>
<dbReference type="CDD" id="cd10527">
    <property type="entry name" value="SET_LSMT"/>
    <property type="match status" value="1"/>
</dbReference>
<accession>A0A8J2S8Z3</accession>
<dbReference type="Proteomes" id="UP000789595">
    <property type="component" value="Unassembled WGS sequence"/>
</dbReference>
<reference evidence="3" key="1">
    <citation type="submission" date="2021-11" db="EMBL/GenBank/DDBJ databases">
        <authorList>
            <consortium name="Genoscope - CEA"/>
            <person name="William W."/>
        </authorList>
    </citation>
    <scope>NUCLEOTIDE SEQUENCE</scope>
</reference>
<keyword evidence="1" id="KW-0732">Signal</keyword>
<dbReference type="SUPFAM" id="SSF82199">
    <property type="entry name" value="SET domain"/>
    <property type="match status" value="1"/>
</dbReference>
<dbReference type="AlphaFoldDB" id="A0A8J2S8Z3"/>
<proteinExistence type="predicted"/>
<dbReference type="Pfam" id="PF00856">
    <property type="entry name" value="SET"/>
    <property type="match status" value="1"/>
</dbReference>
<dbReference type="PROSITE" id="PS50280">
    <property type="entry name" value="SET"/>
    <property type="match status" value="1"/>
</dbReference>
<gene>
    <name evidence="3" type="ORF">PECAL_2P09570</name>
</gene>
<protein>
    <recommendedName>
        <fullName evidence="2">SET domain-containing protein</fullName>
    </recommendedName>
</protein>
<feature type="domain" description="SET" evidence="2">
    <location>
        <begin position="49"/>
        <end position="233"/>
    </location>
</feature>
<dbReference type="InterPro" id="IPR001214">
    <property type="entry name" value="SET_dom"/>
</dbReference>
<dbReference type="PANTHER" id="PTHR13271">
    <property type="entry name" value="UNCHARACTERIZED PUTATIVE METHYLTRANSFERASE"/>
    <property type="match status" value="1"/>
</dbReference>
<organism evidence="3 4">
    <name type="scientific">Pelagomonas calceolata</name>
    <dbReference type="NCBI Taxonomy" id="35677"/>
    <lineage>
        <taxon>Eukaryota</taxon>
        <taxon>Sar</taxon>
        <taxon>Stramenopiles</taxon>
        <taxon>Ochrophyta</taxon>
        <taxon>Pelagophyceae</taxon>
        <taxon>Pelagomonadales</taxon>
        <taxon>Pelagomonadaceae</taxon>
        <taxon>Pelagomonas</taxon>
    </lineage>
</organism>
<dbReference type="EMBL" id="CAKKNE010000002">
    <property type="protein sequence ID" value="CAH0367913.1"/>
    <property type="molecule type" value="Genomic_DNA"/>
</dbReference>
<evidence type="ECO:0000313" key="3">
    <source>
        <dbReference type="EMBL" id="CAH0367913.1"/>
    </source>
</evidence>
<keyword evidence="4" id="KW-1185">Reference proteome</keyword>
<feature type="signal peptide" evidence="1">
    <location>
        <begin position="1"/>
        <end position="15"/>
    </location>
</feature>
<dbReference type="InterPro" id="IPR046341">
    <property type="entry name" value="SET_dom_sf"/>
</dbReference>
<feature type="chain" id="PRO_5035187032" description="SET domain-containing protein" evidence="1">
    <location>
        <begin position="16"/>
        <end position="341"/>
    </location>
</feature>
<comment type="caution">
    <text evidence="3">The sequence shown here is derived from an EMBL/GenBank/DDBJ whole genome shotgun (WGS) entry which is preliminary data.</text>
</comment>
<dbReference type="GO" id="GO:0016279">
    <property type="term" value="F:protein-lysine N-methyltransferase activity"/>
    <property type="evidence" value="ECO:0007669"/>
    <property type="project" value="TreeGrafter"/>
</dbReference>
<evidence type="ECO:0000256" key="1">
    <source>
        <dbReference type="SAM" id="SignalP"/>
    </source>
</evidence>
<evidence type="ECO:0000313" key="4">
    <source>
        <dbReference type="Proteomes" id="UP000789595"/>
    </source>
</evidence>
<dbReference type="OrthoDB" id="39740at2759"/>